<proteinExistence type="predicted"/>
<dbReference type="GO" id="GO:0008171">
    <property type="term" value="F:O-methyltransferase activity"/>
    <property type="evidence" value="ECO:0007669"/>
    <property type="project" value="InterPro"/>
</dbReference>
<comment type="caution">
    <text evidence="5">The sequence shown here is derived from an EMBL/GenBank/DDBJ whole genome shotgun (WGS) entry which is preliminary data.</text>
</comment>
<keyword evidence="2" id="KW-0808">Transferase</keyword>
<dbReference type="Proteomes" id="UP001276659">
    <property type="component" value="Unassembled WGS sequence"/>
</dbReference>
<accession>A0AAE0DL71</accession>
<dbReference type="Gene3D" id="3.40.50.150">
    <property type="entry name" value="Vaccinia Virus protein VP39"/>
    <property type="match status" value="1"/>
</dbReference>
<gene>
    <name evidence="5" type="ORF">OEA41_007163</name>
</gene>
<evidence type="ECO:0000259" key="4">
    <source>
        <dbReference type="Pfam" id="PF00891"/>
    </source>
</evidence>
<evidence type="ECO:0000313" key="5">
    <source>
        <dbReference type="EMBL" id="KAK3173831.1"/>
    </source>
</evidence>
<keyword evidence="3" id="KW-0949">S-adenosyl-L-methionine</keyword>
<keyword evidence="6" id="KW-1185">Reference proteome</keyword>
<dbReference type="EMBL" id="JASNWA010000007">
    <property type="protein sequence ID" value="KAK3173831.1"/>
    <property type="molecule type" value="Genomic_DNA"/>
</dbReference>
<sequence length="181" mass="20739">MVKAFNLANHTDRPFYEEIARFPDRASRFAIAMDLANASQGMKPIHVVENYDWPGLSRNATFVDIGGSHGQVSIELASKFPDLRCVVQDVRSVIAEAKDMLPEHLDGQITFMEHNFFTEQPVKNADVYFFRWIFHNWSDKYCIKILRSLIPALKKGASVIINEFCVAEPGMVPLHREKELR</sequence>
<evidence type="ECO:0000256" key="2">
    <source>
        <dbReference type="ARBA" id="ARBA00022679"/>
    </source>
</evidence>
<feature type="domain" description="O-methyltransferase C-terminal" evidence="4">
    <location>
        <begin position="33"/>
        <end position="173"/>
    </location>
</feature>
<dbReference type="PANTHER" id="PTHR43712">
    <property type="entry name" value="PUTATIVE (AFU_ORTHOLOGUE AFUA_4G14580)-RELATED"/>
    <property type="match status" value="1"/>
</dbReference>
<evidence type="ECO:0000313" key="6">
    <source>
        <dbReference type="Proteomes" id="UP001276659"/>
    </source>
</evidence>
<protein>
    <recommendedName>
        <fullName evidence="4">O-methyltransferase C-terminal domain-containing protein</fullName>
    </recommendedName>
</protein>
<dbReference type="Pfam" id="PF00891">
    <property type="entry name" value="Methyltransf_2"/>
    <property type="match status" value="1"/>
</dbReference>
<name>A0AAE0DL71_9LECA</name>
<dbReference type="InterPro" id="IPR029063">
    <property type="entry name" value="SAM-dependent_MTases_sf"/>
</dbReference>
<dbReference type="PANTHER" id="PTHR43712:SF12">
    <property type="entry name" value="STERIGMATOCYSTIN 8-O-METHYLTRANSFERASE"/>
    <property type="match status" value="1"/>
</dbReference>
<dbReference type="SUPFAM" id="SSF53335">
    <property type="entry name" value="S-adenosyl-L-methionine-dependent methyltransferases"/>
    <property type="match status" value="1"/>
</dbReference>
<evidence type="ECO:0000256" key="3">
    <source>
        <dbReference type="ARBA" id="ARBA00022691"/>
    </source>
</evidence>
<dbReference type="AlphaFoldDB" id="A0AAE0DL71"/>
<dbReference type="PROSITE" id="PS51683">
    <property type="entry name" value="SAM_OMT_II"/>
    <property type="match status" value="1"/>
</dbReference>
<evidence type="ECO:0000256" key="1">
    <source>
        <dbReference type="ARBA" id="ARBA00022603"/>
    </source>
</evidence>
<dbReference type="InterPro" id="IPR016461">
    <property type="entry name" value="COMT-like"/>
</dbReference>
<organism evidence="5 6">
    <name type="scientific">Lepraria neglecta</name>
    <dbReference type="NCBI Taxonomy" id="209136"/>
    <lineage>
        <taxon>Eukaryota</taxon>
        <taxon>Fungi</taxon>
        <taxon>Dikarya</taxon>
        <taxon>Ascomycota</taxon>
        <taxon>Pezizomycotina</taxon>
        <taxon>Lecanoromycetes</taxon>
        <taxon>OSLEUM clade</taxon>
        <taxon>Lecanoromycetidae</taxon>
        <taxon>Lecanorales</taxon>
        <taxon>Lecanorineae</taxon>
        <taxon>Stereocaulaceae</taxon>
        <taxon>Lepraria</taxon>
    </lineage>
</organism>
<reference evidence="5" key="1">
    <citation type="submission" date="2022-11" db="EMBL/GenBank/DDBJ databases">
        <title>Chromosomal genome sequence assembly and mating type (MAT) locus characterization of the leprose asexual lichenized fungus Lepraria neglecta (Nyl.) Erichsen.</title>
        <authorList>
            <person name="Allen J.L."/>
            <person name="Pfeffer B."/>
        </authorList>
    </citation>
    <scope>NUCLEOTIDE SEQUENCE</scope>
    <source>
        <strain evidence="5">Allen 5258</strain>
    </source>
</reference>
<keyword evidence="1" id="KW-0489">Methyltransferase</keyword>
<dbReference type="GO" id="GO:0032259">
    <property type="term" value="P:methylation"/>
    <property type="evidence" value="ECO:0007669"/>
    <property type="project" value="UniProtKB-KW"/>
</dbReference>
<dbReference type="InterPro" id="IPR001077">
    <property type="entry name" value="COMT_C"/>
</dbReference>